<proteinExistence type="predicted"/>
<dbReference type="InterPro" id="IPR000639">
    <property type="entry name" value="Epox_hydrolase-like"/>
</dbReference>
<keyword evidence="4" id="KW-1185">Reference proteome</keyword>
<dbReference type="AlphaFoldDB" id="A0A1I5PI61"/>
<sequence length="297" mass="32335">MQTAFQGFETRRIDVGRLSLSVRVGGEGPPLVLLHGFPQTHLCWAQVAPAFAERHTVIVPDLPGYGASDAPADDAEHTVYSKRAMARDVAGLLDSLGHDRASVLGHDRGARVAYRFALDHPDRIDRLGIIEIVPTGDFWAAWNADLALAAYHWTFLAQPAPMPERLIAGDPAGWLDHTLASWSKSGTLNAFPPEALAAYRAQMQDPARIAAMCADYRAGATTDRRLDEADRAAGRTIKAPVRYLYGRHGFPARTGDPAGIWRPWAPVLGTADCDSGHFVPEENPQAVHDAFGPFFAR</sequence>
<dbReference type="RefSeq" id="WP_093420271.1">
    <property type="nucleotide sequence ID" value="NZ_FOXA01000005.1"/>
</dbReference>
<keyword evidence="1" id="KW-0378">Hydrolase</keyword>
<dbReference type="OrthoDB" id="9804723at2"/>
<dbReference type="SUPFAM" id="SSF53474">
    <property type="entry name" value="alpha/beta-Hydrolases"/>
    <property type="match status" value="1"/>
</dbReference>
<evidence type="ECO:0000256" key="1">
    <source>
        <dbReference type="ARBA" id="ARBA00022801"/>
    </source>
</evidence>
<dbReference type="InterPro" id="IPR000073">
    <property type="entry name" value="AB_hydrolase_1"/>
</dbReference>
<evidence type="ECO:0000259" key="2">
    <source>
        <dbReference type="Pfam" id="PF00561"/>
    </source>
</evidence>
<dbReference type="PRINTS" id="PR00412">
    <property type="entry name" value="EPOXHYDRLASE"/>
</dbReference>
<dbReference type="STRING" id="441119.SAMN04488047_10596"/>
<dbReference type="Pfam" id="PF00561">
    <property type="entry name" value="Abhydrolase_1"/>
    <property type="match status" value="1"/>
</dbReference>
<dbReference type="Gene3D" id="3.40.50.1820">
    <property type="entry name" value="alpha/beta hydrolase"/>
    <property type="match status" value="1"/>
</dbReference>
<gene>
    <name evidence="3" type="ORF">SAMN04488047_10596</name>
</gene>
<protein>
    <submittedName>
        <fullName evidence="3">Haloacetate dehalogenase</fullName>
    </submittedName>
</protein>
<evidence type="ECO:0000313" key="4">
    <source>
        <dbReference type="Proteomes" id="UP000199356"/>
    </source>
</evidence>
<dbReference type="InterPro" id="IPR029058">
    <property type="entry name" value="AB_hydrolase_fold"/>
</dbReference>
<feature type="domain" description="AB hydrolase-1" evidence="2">
    <location>
        <begin position="29"/>
        <end position="249"/>
    </location>
</feature>
<dbReference type="Proteomes" id="UP000199356">
    <property type="component" value="Unassembled WGS sequence"/>
</dbReference>
<organism evidence="3 4">
    <name type="scientific">Tranquillimonas alkanivorans</name>
    <dbReference type="NCBI Taxonomy" id="441119"/>
    <lineage>
        <taxon>Bacteria</taxon>
        <taxon>Pseudomonadati</taxon>
        <taxon>Pseudomonadota</taxon>
        <taxon>Alphaproteobacteria</taxon>
        <taxon>Rhodobacterales</taxon>
        <taxon>Roseobacteraceae</taxon>
        <taxon>Tranquillimonas</taxon>
    </lineage>
</organism>
<dbReference type="GO" id="GO:0016787">
    <property type="term" value="F:hydrolase activity"/>
    <property type="evidence" value="ECO:0007669"/>
    <property type="project" value="UniProtKB-KW"/>
</dbReference>
<evidence type="ECO:0000313" key="3">
    <source>
        <dbReference type="EMBL" id="SFP33176.1"/>
    </source>
</evidence>
<reference evidence="3 4" key="1">
    <citation type="submission" date="2016-10" db="EMBL/GenBank/DDBJ databases">
        <authorList>
            <person name="de Groot N.N."/>
        </authorList>
    </citation>
    <scope>NUCLEOTIDE SEQUENCE [LARGE SCALE GENOMIC DNA]</scope>
    <source>
        <strain evidence="3 4">DSM 19547</strain>
    </source>
</reference>
<dbReference type="PANTHER" id="PTHR43329">
    <property type="entry name" value="EPOXIDE HYDROLASE"/>
    <property type="match status" value="1"/>
</dbReference>
<dbReference type="PRINTS" id="PR00111">
    <property type="entry name" value="ABHYDROLASE"/>
</dbReference>
<name>A0A1I5PI61_9RHOB</name>
<dbReference type="EMBL" id="FOXA01000005">
    <property type="protein sequence ID" value="SFP33176.1"/>
    <property type="molecule type" value="Genomic_DNA"/>
</dbReference>
<accession>A0A1I5PI61</accession>